<dbReference type="InterPro" id="IPR043964">
    <property type="entry name" value="P-loop_TraG"/>
</dbReference>
<feature type="region of interest" description="Disordered" evidence="1">
    <location>
        <begin position="968"/>
        <end position="1010"/>
    </location>
</feature>
<evidence type="ECO:0000259" key="3">
    <source>
        <dbReference type="Pfam" id="PF19044"/>
    </source>
</evidence>
<feature type="transmembrane region" description="Helical" evidence="2">
    <location>
        <begin position="46"/>
        <end position="68"/>
    </location>
</feature>
<dbReference type="GeneID" id="80346283"/>
<dbReference type="PANTHER" id="PTHR30121:SF12">
    <property type="entry name" value="TYPE IV SECRETION SYSTEM PROTEIN CAGE"/>
    <property type="match status" value="1"/>
</dbReference>
<feature type="transmembrane region" description="Helical" evidence="2">
    <location>
        <begin position="21"/>
        <end position="40"/>
    </location>
</feature>
<name>A0A366D304_9NOCA</name>
<organism evidence="4 5">
    <name type="scientific">Nocardia puris</name>
    <dbReference type="NCBI Taxonomy" id="208602"/>
    <lineage>
        <taxon>Bacteria</taxon>
        <taxon>Bacillati</taxon>
        <taxon>Actinomycetota</taxon>
        <taxon>Actinomycetes</taxon>
        <taxon>Mycobacteriales</taxon>
        <taxon>Nocardiaceae</taxon>
        <taxon>Nocardia</taxon>
    </lineage>
</organism>
<accession>A0A366D304</accession>
<feature type="domain" description="TraG P-loop" evidence="3">
    <location>
        <begin position="613"/>
        <end position="687"/>
    </location>
</feature>
<gene>
    <name evidence="4" type="ORF">DFR74_11628</name>
</gene>
<reference evidence="4 5" key="1">
    <citation type="submission" date="2018-06" db="EMBL/GenBank/DDBJ databases">
        <title>Genomic Encyclopedia of Type Strains, Phase IV (KMG-IV): sequencing the most valuable type-strain genomes for metagenomic binning, comparative biology and taxonomic classification.</title>
        <authorList>
            <person name="Goeker M."/>
        </authorList>
    </citation>
    <scope>NUCLEOTIDE SEQUENCE [LARGE SCALE GENOMIC DNA]</scope>
    <source>
        <strain evidence="4 5">DSM 44599</strain>
    </source>
</reference>
<dbReference type="EMBL" id="QNRE01000016">
    <property type="protein sequence ID" value="RBO84467.1"/>
    <property type="molecule type" value="Genomic_DNA"/>
</dbReference>
<evidence type="ECO:0000313" key="4">
    <source>
        <dbReference type="EMBL" id="RBO84467.1"/>
    </source>
</evidence>
<evidence type="ECO:0000256" key="2">
    <source>
        <dbReference type="SAM" id="Phobius"/>
    </source>
</evidence>
<protein>
    <submittedName>
        <fullName evidence="4">Uncharacterized protein DUF87</fullName>
    </submittedName>
</protein>
<dbReference type="PANTHER" id="PTHR30121">
    <property type="entry name" value="UNCHARACTERIZED PROTEIN YJGR-RELATED"/>
    <property type="match status" value="1"/>
</dbReference>
<feature type="domain" description="TraG P-loop" evidence="3">
    <location>
        <begin position="773"/>
        <end position="963"/>
    </location>
</feature>
<proteinExistence type="predicted"/>
<dbReference type="RefSeq" id="WP_082393304.1">
    <property type="nucleotide sequence ID" value="NZ_QNRE01000016.1"/>
</dbReference>
<dbReference type="Gene3D" id="1.10.8.730">
    <property type="match status" value="1"/>
</dbReference>
<comment type="caution">
    <text evidence="4">The sequence shown here is derived from an EMBL/GenBank/DDBJ whole genome shotgun (WGS) entry which is preliminary data.</text>
</comment>
<sequence length="1010" mass="107020">MSTPVRIPADVDRQDRLIGPFTARQLAVLAVTALLLYLAWTATREVIAPAAFLAGAVPLGTAVAVLILTTRDGLSGDRLLLAAVRQRLRPSRLVAAPEGIATAPRWLTRAAGRGKKPLVPQPLSAKALQLPEAVTSANGVGVVDLGPDGLAVVAAAGTVNLALRTPEEQDALVSQLGGWLHTLRQPVQILLRSTRLDLTGQLQSLWRSVGEMSPELAAAAHGHADHLAGLAAGEDLMHRQVLLVWREPLDLPATSDRLGGPTPAAMLGWLVAGRRRARRELSAAARRAAEARLLRRVHEAADLLAPMGVTVTPLDDAQATAVVTGACNPGSLVPSSADIAGPHTVITTDGPDTETSTDIELADDIDAHPHRRGSLRRRRRQIAGAAAGFGPDSLAIGTRHLEVGTGWVATLAVTGYPREVTAGWLAPLLSHPGRLDVALHIDPVDPVTAASRLRRQLARLESTRFHDASYGRRTDPLVEVAAEDAAELSSRVARAEARLFRIGLYLTVHARSEAELADEVAAVRALAASLLVDTCHLSYRTTQGWVSTLPLGLDLVKVRRTFDTNALAAAFPFSSPQLPVGDPARAASPEGVLYGRDAASGLVFVDRFGPEAHNHNAVVLGRSGAGKSYLVKTDILRSLYRGIEQVIIDPEDEYRALTEAVGGTYIHLGAPGIRLNPFDLEVHTRPDGRRTAPSDALNRRKLFCHTVIRVLLGDQTAAQRATLDTAVTATYASAGITEDPATWTRPAPTLGVLCEQLAALGSAVADDLAASLAPFVGEGAFAGLLDGPTTVSPDAAMVAYSLRELPDELKTIGTLLVLDATWRRVANPANRRPRMVTVDEAWLIMRQTAGAEFLFRAAKSFRKYWAGLTVATQDCADVLGTELGKAIVSNAATQILLHQAPQAIDEVATAFKLSDGERQFLLSAARGQGLIALDGTDRAVFASMASVEEHALVTTDPSELADTADAEESGLDITEPAPFTPIVTDDNADVDTGLADEDGDGDVYVDVQAA</sequence>
<keyword evidence="2" id="KW-0812">Transmembrane</keyword>
<dbReference type="Gene3D" id="3.40.50.300">
    <property type="entry name" value="P-loop containing nucleotide triphosphate hydrolases"/>
    <property type="match status" value="1"/>
</dbReference>
<dbReference type="Proteomes" id="UP000252586">
    <property type="component" value="Unassembled WGS sequence"/>
</dbReference>
<keyword evidence="5" id="KW-1185">Reference proteome</keyword>
<dbReference type="AlphaFoldDB" id="A0A366D304"/>
<evidence type="ECO:0000256" key="1">
    <source>
        <dbReference type="SAM" id="MobiDB-lite"/>
    </source>
</evidence>
<dbReference type="Pfam" id="PF19044">
    <property type="entry name" value="P-loop_TraG"/>
    <property type="match status" value="2"/>
</dbReference>
<dbReference type="InterPro" id="IPR051162">
    <property type="entry name" value="T4SS_component"/>
</dbReference>
<dbReference type="InterPro" id="IPR024414">
    <property type="entry name" value="Uncharacterised_PrgI"/>
</dbReference>
<dbReference type="SUPFAM" id="SSF52540">
    <property type="entry name" value="P-loop containing nucleoside triphosphate hydrolases"/>
    <property type="match status" value="1"/>
</dbReference>
<dbReference type="InterPro" id="IPR027417">
    <property type="entry name" value="P-loop_NTPase"/>
</dbReference>
<dbReference type="Pfam" id="PF12666">
    <property type="entry name" value="PrgI"/>
    <property type="match status" value="1"/>
</dbReference>
<dbReference type="STRING" id="1210090.GCA_001613185_04017"/>
<evidence type="ECO:0000313" key="5">
    <source>
        <dbReference type="Proteomes" id="UP000252586"/>
    </source>
</evidence>
<keyword evidence="2" id="KW-1133">Transmembrane helix</keyword>
<dbReference type="OrthoDB" id="9804380at2"/>
<feature type="compositionally biased region" description="Acidic residues" evidence="1">
    <location>
        <begin position="986"/>
        <end position="1003"/>
    </location>
</feature>
<keyword evidence="2" id="KW-0472">Membrane</keyword>